<keyword evidence="18" id="KW-1185">Reference proteome</keyword>
<dbReference type="PROSITE" id="PS00108">
    <property type="entry name" value="PROTEIN_KINASE_ST"/>
    <property type="match status" value="1"/>
</dbReference>
<evidence type="ECO:0000256" key="6">
    <source>
        <dbReference type="ARBA" id="ARBA00022741"/>
    </source>
</evidence>
<dbReference type="GO" id="GO:0003723">
    <property type="term" value="F:RNA binding"/>
    <property type="evidence" value="ECO:0007669"/>
    <property type="project" value="UniProtKB-UniRule"/>
</dbReference>
<evidence type="ECO:0000313" key="17">
    <source>
        <dbReference type="EMBL" id="OLP91855.1"/>
    </source>
</evidence>
<evidence type="ECO:0000259" key="16">
    <source>
        <dbReference type="PROSITE" id="PS50102"/>
    </source>
</evidence>
<dbReference type="PANTHER" id="PTHR48016">
    <property type="entry name" value="MAP KINASE KINASE KINASE SSK2-RELATED-RELATED"/>
    <property type="match status" value="1"/>
</dbReference>
<evidence type="ECO:0000256" key="13">
    <source>
        <dbReference type="SAM" id="MobiDB-lite"/>
    </source>
</evidence>
<evidence type="ECO:0000256" key="14">
    <source>
        <dbReference type="SAM" id="Phobius"/>
    </source>
</evidence>
<feature type="transmembrane region" description="Helical" evidence="14">
    <location>
        <begin position="4051"/>
        <end position="4071"/>
    </location>
</feature>
<dbReference type="Gene3D" id="1.10.510.10">
    <property type="entry name" value="Transferase(Phosphotransferase) domain 1"/>
    <property type="match status" value="1"/>
</dbReference>
<evidence type="ECO:0000256" key="5">
    <source>
        <dbReference type="ARBA" id="ARBA00022692"/>
    </source>
</evidence>
<evidence type="ECO:0000256" key="10">
    <source>
        <dbReference type="ARBA" id="ARBA00023136"/>
    </source>
</evidence>
<keyword evidence="3" id="KW-1003">Cell membrane</keyword>
<dbReference type="EMBL" id="LSRX01000646">
    <property type="protein sequence ID" value="OLP91855.1"/>
    <property type="molecule type" value="Genomic_DNA"/>
</dbReference>
<gene>
    <name evidence="17" type="primary">mkkA</name>
    <name evidence="17" type="ORF">AK812_SmicGene26388</name>
</gene>
<dbReference type="PROSITE" id="PS50102">
    <property type="entry name" value="RRM"/>
    <property type="match status" value="1"/>
</dbReference>
<dbReference type="Gene3D" id="3.30.70.330">
    <property type="match status" value="1"/>
</dbReference>
<evidence type="ECO:0000256" key="2">
    <source>
        <dbReference type="ARBA" id="ARBA00005542"/>
    </source>
</evidence>
<keyword evidence="9 14" id="KW-1133">Transmembrane helix</keyword>
<dbReference type="InterPro" id="IPR000504">
    <property type="entry name" value="RRM_dom"/>
</dbReference>
<feature type="coiled-coil region" evidence="12">
    <location>
        <begin position="844"/>
        <end position="934"/>
    </location>
</feature>
<reference evidence="17 18" key="1">
    <citation type="submission" date="2016-02" db="EMBL/GenBank/DDBJ databases">
        <title>Genome analysis of coral dinoflagellate symbionts highlights evolutionary adaptations to a symbiotic lifestyle.</title>
        <authorList>
            <person name="Aranda M."/>
            <person name="Li Y."/>
            <person name="Liew Y.J."/>
            <person name="Baumgarten S."/>
            <person name="Simakov O."/>
            <person name="Wilson M."/>
            <person name="Piel J."/>
            <person name="Ashoor H."/>
            <person name="Bougouffa S."/>
            <person name="Bajic V.B."/>
            <person name="Ryu T."/>
            <person name="Ravasi T."/>
            <person name="Bayer T."/>
            <person name="Micklem G."/>
            <person name="Kim H."/>
            <person name="Bhak J."/>
            <person name="Lajeunesse T.C."/>
            <person name="Voolstra C.R."/>
        </authorList>
    </citation>
    <scope>NUCLEOTIDE SEQUENCE [LARGE SCALE GENOMIC DNA]</scope>
    <source>
        <strain evidence="17 18">CCMP2467</strain>
    </source>
</reference>
<keyword evidence="10 14" id="KW-0472">Membrane</keyword>
<feature type="compositionally biased region" description="Polar residues" evidence="13">
    <location>
        <begin position="3063"/>
        <end position="3076"/>
    </location>
</feature>
<feature type="transmembrane region" description="Helical" evidence="14">
    <location>
        <begin position="3585"/>
        <end position="3603"/>
    </location>
</feature>
<dbReference type="SUPFAM" id="SSF56112">
    <property type="entry name" value="Protein kinase-like (PK-like)"/>
    <property type="match status" value="1"/>
</dbReference>
<feature type="transmembrane region" description="Helical" evidence="14">
    <location>
        <begin position="3805"/>
        <end position="3825"/>
    </location>
</feature>
<evidence type="ECO:0000256" key="12">
    <source>
        <dbReference type="SAM" id="Coils"/>
    </source>
</evidence>
<evidence type="ECO:0000256" key="7">
    <source>
        <dbReference type="ARBA" id="ARBA00022777"/>
    </source>
</evidence>
<dbReference type="Pfam" id="PF12036">
    <property type="entry name" value="DUF3522"/>
    <property type="match status" value="1"/>
</dbReference>
<feature type="coiled-coil region" evidence="12">
    <location>
        <begin position="516"/>
        <end position="550"/>
    </location>
</feature>
<dbReference type="Pfam" id="PF05988">
    <property type="entry name" value="DUF899"/>
    <property type="match status" value="1"/>
</dbReference>
<dbReference type="GO" id="GO:0005524">
    <property type="term" value="F:ATP binding"/>
    <property type="evidence" value="ECO:0007669"/>
    <property type="project" value="UniProtKB-KW"/>
</dbReference>
<protein>
    <submittedName>
        <fullName evidence="17">Mitogen-activated protein kinase kinase kinase A</fullName>
    </submittedName>
</protein>
<keyword evidence="7 17" id="KW-0418">Kinase</keyword>
<evidence type="ECO:0000256" key="8">
    <source>
        <dbReference type="ARBA" id="ARBA00022840"/>
    </source>
</evidence>
<keyword evidence="6" id="KW-0547">Nucleotide-binding</keyword>
<feature type="transmembrane region" description="Helical" evidence="14">
    <location>
        <begin position="3562"/>
        <end position="3579"/>
    </location>
</feature>
<feature type="coiled-coil region" evidence="12">
    <location>
        <begin position="1069"/>
        <end position="1103"/>
    </location>
</feature>
<comment type="subcellular location">
    <subcellularLocation>
        <location evidence="1">Cell membrane</location>
        <topology evidence="1">Multi-pass membrane protein</topology>
    </subcellularLocation>
</comment>
<dbReference type="InterPro" id="IPR021910">
    <property type="entry name" value="NGX6/PGAP6/MYMK"/>
</dbReference>
<evidence type="ECO:0000256" key="11">
    <source>
        <dbReference type="PROSITE-ProRule" id="PRU00176"/>
    </source>
</evidence>
<accession>A0A1Q9D9P5</accession>
<proteinExistence type="inferred from homology"/>
<sequence>MGFRPVKRPCWHSKAVQPTPDAFDEYCGCDSGMAWFMERCYTSQWPVVSRKTTALPIKCGAFQNQATCCVGSRQNCQILAAQEDYKEAAPPAAAVLTSRSMIMQRTTSKVGFLVSSPLQLHLWPMSKRAAPVDEEAWLEARKKLLKAEKEFTKKKDELNKMRMEMPWREGWTFPFYSSQGSDFNRDFNVEFTDDDIKAKTRSYNYDKEPSMKQYPGFSVFRKEEDKIFHTYSTYVRGMDLMNLTYNFFDILPDGRAEEGLPFSMLWVKHKDAYERTWEALDFEVFLKAVLVVFPRFGRRRRIATSGKFKIRKKENEDFQAILKDYGESISALGNAIGVMKEQAYDRKQAKPEKAKASTLLDEFTIQDLRTKAPGREASNRSKSLGKLASRLAADLHTSRKTPPDAPHDPSWECPAPRNVQFVPAVNIALPSNQMKCFRNAVLSASAFTMGLGASYHMDYSSGASPVQKVVELMQTMVAEGKKEIQAEKVQYAKYSKWCEMTQAKKSQVISDTADAIDGLKADISKTSATIDRLTAENEGHQSNIAALVAQQENITQIREKENEDFQAILKDYGESISALGNAIGVMKEQAYDRKQAKPEKAKASALLDEFTIQDLRTKAPGREMTTAVTALVESAKKPEVDGYEFQSKGIVELLKELEDKFIQEKADLEKAEFEKKAAYETTLAGLKNEQAAEQKDIGKKSALKSKKLQQKAELGNNLDTSESTKAADEKYLQDITSTCSQKATDYASRQKLRAEELEAVDKAIEIIGGETVAGSEQKHLAKSFLQVSGTSLAALRANDARRTQAVIKEKVAAFLQKEADRLHSATLANLVAPTEESQSLGGVEDMVQELIAKLEKQAAEAKTKQELCDSELKKNERKRGEKSADADQLEADIEKLQVSAKKLKEEAVVLEGDVAELDQSVQEASDLRAKEKAKNNETVTDAQAAQEAVAQATSVLKAFYEKAGQATALVQVGSGKASDMSGQPAIFGTSYNGMSSKSGGVLDMLQVIAADFAKLEAETSSEEESSQAEYDKFIFESKVNKKQMEVDIKHKKEYAAEQLADSEEKTTELGSVQEELKALLQVYEAMNEECTTNRQEAQKTREETIVSLQETLKLLDNITLVNSNSDEAPGFCRMSFAAAVSASADTIKITSSRPAAVAKTLATRSVRAHFALSGSVRSLRQPRELLYCGAEPRLAESIGGHSWMAPAPSPEPVEHPAAQAVWTGATNLSLLPVIFLTYRVDMRFESVVCFFTLVTSATYHVCESLDYKFLGVNHYRWHFMDNIFAITGIMLNIMNFAQGPRPSALREFRMALTIGIVICFQAASPWNLANTVVPLVLSIPMLLMELVYLRRLPTLDKSDALKALLCVPAAALCFYKGLDESKDWLRLWHGGWHLCIGAVTYFSVRCQNPQLRKAAQKQPTMNNPATILLSADGLLPSQPQPPSTRGPGMLMPTMPAMPTMPVMPTVPALPMLPTLPAYTSTLETPQPMPFDGGLPLGHHQWVNTVMETAPHLDEQGILQALGILDEALTSVRQKKAIDDFMANLNQSTDGWANLGTAESLRQQVQANQALLMQRLQMLRASSPPNPSGVQADAVNALGFPAVGAPGLTLPSPDSVALPNMTAALSTSSVLKALADTIGQQAACQAQHEWVRALASEIQLLKQVVAVQTEMRPQTDEVQLPSAPTAEQARIAAAFEDGMAYKNDKSWKVPPRQANSVQTLSTSLQLLSKEDPDKLIIVRRINKLGFKASRKLKQYFGEFGHVVRVLIAHSTCRDVKDEGGKVRQRPSSLGFVQMASAQAVRQALSLGTEQEVEGAAILVQKFERQQTHATAKDKVPLNYDLPDVRKSDFLRQDTSKSNASTAASSSFQIDPDASFWPQRCPKFVALGEITIQTARNKPQRSADRYRLEPPFPVSPHAFASRRQYGRPRCFLVPRLLRGLRPDLVAAPPMTSPASAKGSAGIEPSTRNRHKAALTATLRHTWLAQTRSPPASSSGLSQQAFGAGGSRDSLLVGGLVLRPLPGALQPSTLAAAVEQSCRPTSSAFSFVTTDELQEPARLRGQCRLVAHHRADVGEVADPRWAAHSTDVFVIAAWFGFVRIRREALAEWCIEWVEAWHDRRQDWLNLEPFQGSARRAHPAGSLCAGWPPLGDCFAALSFASCQMLTNEGHLGVLLGHFVDDSNGTAGAAVADTAHFSAIFGCTGRAAILKAFIYVFEMIAQVLPLVTFARRLSQQWKAFIDNVAGQFAHMKGYGKDLREAQGTSTSPAIAPLSGCWIWLPGIGAGAWWSVGVPGGYRSFIVPDSTSFEPAFWSETLPRADENANWIVTSVLFLSSAGAFLCGTWSQTLGRIVRDMSDGDISEEDRRKLHEEGCLELSRRPAWEVCLLVEQYYWQFHSRVASLLEETRASWVDDGEERPGTAAAWEVSQKLEEEGLYVSAVHPSADEEDNWTGPRFYISIVPSAIQGGPAPRPPKEVEELLWPRPRDRLQPWITELGWTMVPEGSNEQTLHADILSWEEEPSRPRKDGLGRFHHFLWKPSRRECCTTKIVHTAFTEGSVEDWHYDSLSQVQSPSLVLDSEVLHCGSATRKGCWSSTCTIQLCSARGWRALHADGRATQDLLWYVWPIEEAAAKTETSQQPRTAGTSAKLSSKPANTCGLERDEIVKGATYTWLRCGLLGRGSVGTVWKARIASTGETVAVKEVDLDRDLQVPSEIANEVATHRQLNHPNIVKLLGTDAVLARYYIYLEFMAGGSLRQVLKSDGPLREVQICNYASQLVSALSYMHRQAVLHRDVKTGNILLTEDMKCAKLADFGCSKKSKVSAKHTFRGSVLWMAPEIINGEKYGCRADIWSLGCTLIEMITAQPPWGKFSSQMAAMMHIACCDKSPPLEEEVSPHLRDLVSICTRRAPKERPRACKLMNHDFLNSCGRELPMELTCSDSDVKWSVEMACAPLKRPAAPSQWHRDAQVEALWEDGYWYAARIVKRQKDGRYKVRWEGEDTVASGFFAAHLRARQLDDASSAERRPGKRRRSLNTQENCRAMGLLRLRRPPPLRRLRLLKRKRRPTASLIATSAQQDNSCRSSPDDLPETMQRNIALEAVRVGNFYAEDQQEVIRYIAEVHADLLADAQWLRKNRGKLRAENGLTRRYSVPEILCKKHEVDGFDIFADPDEAVLLAERAAKEGEKTSRPELPPEEAQQIQEGLDEVVASAAGTGGPVGSDEVLELLERAVAGGEVAASVYLSERIEDYTIAQWPGPYCIQTDGKCYFPDRGQQAWWENDHDKACSDCSLCNSESAKGWKKVEDHDWIFAMQGAGCTVKNSQGEETTDCLESVQDLHTRKYERGSSCSVLLKKKKYLTFDSFVTEKSWDRLKVVDLNESEHLLHSWSGEVKPAARLFENSWQIQWKADFSVEKTGWKLCSGCPIGSHDDSHGKCKCSPGFVCKDRNQRQLPIPGWDISWIKNCSHANNSDATFTPDEKGIQCISEREEFTVYVAVMLSGAFEVSAMLVLSSTAYLLPLCLGLYLLAMVVFTVASTCNDFDTKSREAKLRGFFAEFFVATNECWCRRRGAVVYASLLSLLMACWTFCFPGSPVFLWPWGIFYVTSLAIFFYHRRLALAAEEAKQTLSCWSWQCCLCCLCCWNPLGSCLPLTTSETLEKATRAHLRSQQEMQEIHEPLMPSTAPGDADISSPLHRLLAKSKADVDKERLQMQLFQHLVERAQKSEGFEEASASRPGTTMLWLAKWTVQQPGANIGSSKKCHAACAELLPILYSFLWSLVVARICLEHQDGFIQLLLPSALGNFAPVLADYEFDLGILPTCLAVHFACIALSSLIESRAAAQRLREWLYTYGPLEQWKEMYPKAHEMSDVTYTIQGQGDDPAQADPKSDTTPDDICGFKVFRKNAALPSSREVTLKVVATAATLLSLGGTLFYLRYISYGLREASGDWQMKRTFAVTYPVLFYFLLWLPLVWHRLLNGILFAAECSLLKRTASVFFDDVSAGKETRGDVKALLETLGWKVQDILSDWRLLVKVGFVLDGFALVTGGMASYRLLIHYEVTQFVPVLACNCLTILSFLCLQVVPMVKWNAFLEEAAGNEENTDPVLYMWLSQGYLKMQVFGLTLSPAYFLGLVLSLAALAEPYISDVVTPPLTEMLTQ</sequence>
<dbReference type="InterPro" id="IPR010296">
    <property type="entry name" value="DUF899_thioredox"/>
</dbReference>
<keyword evidence="4" id="KW-0808">Transferase</keyword>
<evidence type="ECO:0000256" key="9">
    <source>
        <dbReference type="ARBA" id="ARBA00022989"/>
    </source>
</evidence>
<dbReference type="InterPro" id="IPR008271">
    <property type="entry name" value="Ser/Thr_kinase_AS"/>
</dbReference>
<dbReference type="Proteomes" id="UP000186817">
    <property type="component" value="Unassembled WGS sequence"/>
</dbReference>
<dbReference type="CDD" id="cd06606">
    <property type="entry name" value="STKc_MAPKKK"/>
    <property type="match status" value="1"/>
</dbReference>
<dbReference type="InterPro" id="IPR000719">
    <property type="entry name" value="Prot_kinase_dom"/>
</dbReference>
<dbReference type="OrthoDB" id="441840at2759"/>
<evidence type="ECO:0000256" key="4">
    <source>
        <dbReference type="ARBA" id="ARBA00022679"/>
    </source>
</evidence>
<dbReference type="Pfam" id="PF00069">
    <property type="entry name" value="Pkinase"/>
    <property type="match status" value="1"/>
</dbReference>
<dbReference type="CDD" id="cd04508">
    <property type="entry name" value="Tudor_SF"/>
    <property type="match status" value="1"/>
</dbReference>
<feature type="region of interest" description="Disordered" evidence="13">
    <location>
        <begin position="3061"/>
        <end position="3080"/>
    </location>
</feature>
<dbReference type="Gene3D" id="2.30.30.140">
    <property type="match status" value="1"/>
</dbReference>
<name>A0A1Q9D9P5_SYMMI</name>
<evidence type="ECO:0000259" key="15">
    <source>
        <dbReference type="PROSITE" id="PS50011"/>
    </source>
</evidence>
<dbReference type="GO" id="GO:0005886">
    <property type="term" value="C:plasma membrane"/>
    <property type="evidence" value="ECO:0007669"/>
    <property type="project" value="UniProtKB-SubCell"/>
</dbReference>
<keyword evidence="8" id="KW-0067">ATP-binding</keyword>
<comment type="similarity">
    <text evidence="2">Belongs to the TMEM8 family.</text>
</comment>
<comment type="caution">
    <text evidence="17">The sequence shown here is derived from an EMBL/GenBank/DDBJ whole genome shotgun (WGS) entry which is preliminary data.</text>
</comment>
<keyword evidence="12" id="KW-0175">Coiled coil</keyword>
<keyword evidence="11" id="KW-0694">RNA-binding</keyword>
<feature type="transmembrane region" description="Helical" evidence="14">
    <location>
        <begin position="3903"/>
        <end position="3924"/>
    </location>
</feature>
<feature type="transmembrane region" description="Helical" evidence="14">
    <location>
        <begin position="3944"/>
        <end position="3962"/>
    </location>
</feature>
<dbReference type="PROSITE" id="PS50011">
    <property type="entry name" value="PROTEIN_KINASE_DOM"/>
    <property type="match status" value="1"/>
</dbReference>
<keyword evidence="5 14" id="KW-0812">Transmembrane</keyword>
<dbReference type="PANTHER" id="PTHR48016:SF56">
    <property type="entry name" value="MAPKK KINASE"/>
    <property type="match status" value="1"/>
</dbReference>
<dbReference type="GO" id="GO:0004672">
    <property type="term" value="F:protein kinase activity"/>
    <property type="evidence" value="ECO:0007669"/>
    <property type="project" value="InterPro"/>
</dbReference>
<evidence type="ECO:0000313" key="18">
    <source>
        <dbReference type="Proteomes" id="UP000186817"/>
    </source>
</evidence>
<feature type="domain" description="Protein kinase" evidence="15">
    <location>
        <begin position="2667"/>
        <end position="2919"/>
    </location>
</feature>
<feature type="domain" description="RRM" evidence="16">
    <location>
        <begin position="1733"/>
        <end position="1823"/>
    </location>
</feature>
<feature type="region of interest" description="Disordered" evidence="13">
    <location>
        <begin position="1946"/>
        <end position="1965"/>
    </location>
</feature>
<dbReference type="InterPro" id="IPR050538">
    <property type="entry name" value="MAP_kinase_kinase_kinase"/>
</dbReference>
<dbReference type="InterPro" id="IPR012677">
    <property type="entry name" value="Nucleotide-bd_a/b_plait_sf"/>
</dbReference>
<dbReference type="CDD" id="cd00590">
    <property type="entry name" value="RRM_SF"/>
    <property type="match status" value="1"/>
</dbReference>
<feature type="transmembrane region" description="Helical" evidence="14">
    <location>
        <begin position="3508"/>
        <end position="3532"/>
    </location>
</feature>
<organism evidence="17 18">
    <name type="scientific">Symbiodinium microadriaticum</name>
    <name type="common">Dinoflagellate</name>
    <name type="synonym">Zooxanthella microadriatica</name>
    <dbReference type="NCBI Taxonomy" id="2951"/>
    <lineage>
        <taxon>Eukaryota</taxon>
        <taxon>Sar</taxon>
        <taxon>Alveolata</taxon>
        <taxon>Dinophyceae</taxon>
        <taxon>Suessiales</taxon>
        <taxon>Symbiodiniaceae</taxon>
        <taxon>Symbiodinium</taxon>
    </lineage>
</organism>
<evidence type="ECO:0000256" key="1">
    <source>
        <dbReference type="ARBA" id="ARBA00004651"/>
    </source>
</evidence>
<evidence type="ECO:0000256" key="3">
    <source>
        <dbReference type="ARBA" id="ARBA00022475"/>
    </source>
</evidence>
<dbReference type="SMART" id="SM00220">
    <property type="entry name" value="S_TKc"/>
    <property type="match status" value="1"/>
</dbReference>
<feature type="transmembrane region" description="Helical" evidence="14">
    <location>
        <begin position="4107"/>
        <end position="4128"/>
    </location>
</feature>
<dbReference type="InterPro" id="IPR011009">
    <property type="entry name" value="Kinase-like_dom_sf"/>
</dbReference>